<dbReference type="RefSeq" id="WP_107000540.1">
    <property type="nucleotide sequence ID" value="NZ_JAQDZI010000005.1"/>
</dbReference>
<dbReference type="EMBL" id="PYLO01000002">
    <property type="protein sequence ID" value="PST37405.1"/>
    <property type="molecule type" value="Genomic_DNA"/>
</dbReference>
<proteinExistence type="predicted"/>
<name>A0A2T3FQ53_9CLOT</name>
<comment type="caution">
    <text evidence="1">The sequence shown here is derived from an EMBL/GenBank/DDBJ whole genome shotgun (WGS) entry which is preliminary data.</text>
</comment>
<dbReference type="AlphaFoldDB" id="A0A2T3FQ53"/>
<organism evidence="1 2">
    <name type="scientific">Clostridium fessum</name>
    <dbReference type="NCBI Taxonomy" id="2126740"/>
    <lineage>
        <taxon>Bacteria</taxon>
        <taxon>Bacillati</taxon>
        <taxon>Bacillota</taxon>
        <taxon>Clostridia</taxon>
        <taxon>Eubacteriales</taxon>
        <taxon>Clostridiaceae</taxon>
        <taxon>Clostridium</taxon>
    </lineage>
</organism>
<evidence type="ECO:0000313" key="1">
    <source>
        <dbReference type="EMBL" id="PST37405.1"/>
    </source>
</evidence>
<protein>
    <recommendedName>
        <fullName evidence="3">ATPase dynein-related AAA domain-containing protein</fullName>
    </recommendedName>
</protein>
<accession>A0A2T3FQ53</accession>
<dbReference type="SUPFAM" id="SSF52540">
    <property type="entry name" value="P-loop containing nucleoside triphosphate hydrolases"/>
    <property type="match status" value="1"/>
</dbReference>
<reference evidence="1 2" key="1">
    <citation type="submission" date="2018-03" db="EMBL/GenBank/DDBJ databases">
        <title>Lachnoclostridium SNUG30386 gen.nov., sp.nov., isolated from human faeces.</title>
        <authorList>
            <person name="Seo B."/>
            <person name="Jeon K."/>
            <person name="Ko G."/>
        </authorList>
    </citation>
    <scope>NUCLEOTIDE SEQUENCE [LARGE SCALE GENOMIC DNA]</scope>
    <source>
        <strain evidence="1 2">SNUG30386</strain>
    </source>
</reference>
<dbReference type="Gene3D" id="3.40.50.300">
    <property type="entry name" value="P-loop containing nucleotide triphosphate hydrolases"/>
    <property type="match status" value="1"/>
</dbReference>
<dbReference type="InterPro" id="IPR027417">
    <property type="entry name" value="P-loop_NTPase"/>
</dbReference>
<evidence type="ECO:0008006" key="3">
    <source>
        <dbReference type="Google" id="ProtNLM"/>
    </source>
</evidence>
<evidence type="ECO:0000313" key="2">
    <source>
        <dbReference type="Proteomes" id="UP000241048"/>
    </source>
</evidence>
<sequence>MDIQDRQYIGILASVDESYGRDNVFINKGSYIQYRVKSLLLPQESPNFLSGFISSFEDDSEINDDEYSSEEERINNFEETVKDKLFVYSYRVNEEGHANLGNRKTSLVKRPEKITRDTYFYAVPVFCSKNNDTSREWELERKWSLFREYENKEEFIEFLKNKKPVGSTYGYYPDAFTPSFVIWLDDDGTMYAIGHVIDNRHNTQGGLIIECDKIAIVNIDEFDEFWVYQASLNPTLMFIPEEIYAKVEDKLLKTSSVEKIGERVEIDLQNNSNKMRENVSANAESTKWEEELIEIDVSEKTDDLIIKSMDYHSQKRNLFYNVKDFVNIHTALKCSSLVILSGLSGTGKSAIVDIYARALGINNTGNPDENRLLFIPVRPSWNDDSDLLGYVDLVHMVYRASDSGFVDFLVRAQKEENKNKLFIVCFDEMNLARVEHYFSQFLSLLERPANQRELQLYDKQYSGRLYNSTEYPNRIKIGDNVKFIGTVNIDESTYHFSDKVLDRANVIQLDVLNYANMWTKTKYASLGNINWTIDDYNSITVTNSDEDMQLVHQLLWDIHTLLHSANSKYGVGPRIVKSIEMYLWNLPKSGIGEFSYSDGIDLQIAQRVLTKVRGPENQLGEILDEKSENNIYLIFDKYHDLSKFSICRDIVQQKQKELESYGYCI</sequence>
<keyword evidence="2" id="KW-1185">Reference proteome</keyword>
<dbReference type="Proteomes" id="UP000241048">
    <property type="component" value="Unassembled WGS sequence"/>
</dbReference>
<gene>
    <name evidence="1" type="ORF">C7U56_05690</name>
</gene>